<accession>A0A9X0UF56</accession>
<feature type="active site" evidence="3">
    <location>
        <position position="170"/>
    </location>
</feature>
<dbReference type="Pfam" id="PF14833">
    <property type="entry name" value="NAD_binding_11"/>
    <property type="match status" value="1"/>
</dbReference>
<dbReference type="InterPro" id="IPR006115">
    <property type="entry name" value="6PGDH_NADP-bd"/>
</dbReference>
<dbReference type="GO" id="GO:0051287">
    <property type="term" value="F:NAD binding"/>
    <property type="evidence" value="ECO:0007669"/>
    <property type="project" value="InterPro"/>
</dbReference>
<name>A0A9X0UF56_9PROT</name>
<dbReference type="PANTHER" id="PTHR22981">
    <property type="entry name" value="3-HYDROXYISOBUTYRATE DEHYDROGENASE-RELATED"/>
    <property type="match status" value="1"/>
</dbReference>
<dbReference type="Pfam" id="PF03446">
    <property type="entry name" value="NAD_binding_2"/>
    <property type="match status" value="1"/>
</dbReference>
<evidence type="ECO:0000259" key="5">
    <source>
        <dbReference type="Pfam" id="PF14833"/>
    </source>
</evidence>
<dbReference type="PROSITE" id="PS00895">
    <property type="entry name" value="3_HYDROXYISOBUT_DH"/>
    <property type="match status" value="1"/>
</dbReference>
<dbReference type="AlphaFoldDB" id="A0A9X0UF56"/>
<dbReference type="RefSeq" id="WP_186772261.1">
    <property type="nucleotide sequence ID" value="NZ_JACOMF010000029.1"/>
</dbReference>
<dbReference type="SUPFAM" id="SSF51735">
    <property type="entry name" value="NAD(P)-binding Rossmann-fold domains"/>
    <property type="match status" value="1"/>
</dbReference>
<sequence length="310" mass="33253">MIVGFIGLGTMGASMASNLQKGGYKLVVNDIARQNAQRHIDAGAEWAATPKEVAERADVVFTSLPGPPEVESVIYGEDGLIAGAHPGMAYFDLSTNSQDLVRRIHDDMAPKGAAVFDAPVSGGPHGAASGKLAIWVGGDKALYEKLKPVLDSFGDKASYIGPIGSATVAKLVHNLSGYAIQTVMAETFTMGVKAGMDPIELWKAIREGALGRRRTFDRIADQYLINHYDPPAFALKLAYKDVSLAVGLGRKVGVPMRLCNLVQEEMSEALNRGWSHRDSRVTMLLQNERAGVTINCDRAKVKSVLDSDKG</sequence>
<protein>
    <submittedName>
        <fullName evidence="6">NAD(P)-dependent oxidoreductase</fullName>
    </submittedName>
</protein>
<evidence type="ECO:0000313" key="7">
    <source>
        <dbReference type="Proteomes" id="UP000600101"/>
    </source>
</evidence>
<dbReference type="Gene3D" id="3.40.50.720">
    <property type="entry name" value="NAD(P)-binding Rossmann-like Domain"/>
    <property type="match status" value="1"/>
</dbReference>
<keyword evidence="2" id="KW-0520">NAD</keyword>
<dbReference type="InterPro" id="IPR029154">
    <property type="entry name" value="HIBADH-like_NADP-bd"/>
</dbReference>
<dbReference type="GO" id="GO:0008442">
    <property type="term" value="F:3-hydroxyisobutyrate dehydrogenase activity"/>
    <property type="evidence" value="ECO:0007669"/>
    <property type="project" value="TreeGrafter"/>
</dbReference>
<organism evidence="6 7">
    <name type="scientific">Siccirubricoccus deserti</name>
    <dbReference type="NCBI Taxonomy" id="2013562"/>
    <lineage>
        <taxon>Bacteria</taxon>
        <taxon>Pseudomonadati</taxon>
        <taxon>Pseudomonadota</taxon>
        <taxon>Alphaproteobacteria</taxon>
        <taxon>Acetobacterales</taxon>
        <taxon>Roseomonadaceae</taxon>
        <taxon>Siccirubricoccus</taxon>
    </lineage>
</organism>
<reference evidence="6" key="1">
    <citation type="submission" date="2020-08" db="EMBL/GenBank/DDBJ databases">
        <authorList>
            <person name="Hu Y."/>
            <person name="Nguyen S.V."/>
            <person name="Li F."/>
            <person name="Fanning S."/>
        </authorList>
    </citation>
    <scope>NUCLEOTIDE SEQUENCE</scope>
    <source>
        <strain evidence="6">SYSU D8009</strain>
    </source>
</reference>
<dbReference type="InterPro" id="IPR036291">
    <property type="entry name" value="NAD(P)-bd_dom_sf"/>
</dbReference>
<proteinExistence type="predicted"/>
<dbReference type="SUPFAM" id="SSF48179">
    <property type="entry name" value="6-phosphogluconate dehydrogenase C-terminal domain-like"/>
    <property type="match status" value="1"/>
</dbReference>
<dbReference type="InterPro" id="IPR013328">
    <property type="entry name" value="6PGD_dom2"/>
</dbReference>
<dbReference type="GO" id="GO:0006574">
    <property type="term" value="P:L-valine catabolic process"/>
    <property type="evidence" value="ECO:0007669"/>
    <property type="project" value="TreeGrafter"/>
</dbReference>
<feature type="domain" description="6-phosphogluconate dehydrogenase NADP-binding" evidence="4">
    <location>
        <begin position="3"/>
        <end position="161"/>
    </location>
</feature>
<dbReference type="PIRSF" id="PIRSF000103">
    <property type="entry name" value="HIBADH"/>
    <property type="match status" value="1"/>
</dbReference>
<dbReference type="GO" id="GO:0050661">
    <property type="term" value="F:NADP binding"/>
    <property type="evidence" value="ECO:0007669"/>
    <property type="project" value="InterPro"/>
</dbReference>
<comment type="caution">
    <text evidence="6">The sequence shown here is derived from an EMBL/GenBank/DDBJ whole genome shotgun (WGS) entry which is preliminary data.</text>
</comment>
<evidence type="ECO:0000256" key="1">
    <source>
        <dbReference type="ARBA" id="ARBA00023002"/>
    </source>
</evidence>
<dbReference type="InterPro" id="IPR002204">
    <property type="entry name" value="3-OH-isobutyrate_DH-rel_CS"/>
</dbReference>
<dbReference type="PANTHER" id="PTHR22981:SF84">
    <property type="entry name" value="3-HYDROXYISOBUTYRATE DEHYDROGENASE"/>
    <property type="match status" value="1"/>
</dbReference>
<evidence type="ECO:0000259" key="4">
    <source>
        <dbReference type="Pfam" id="PF03446"/>
    </source>
</evidence>
<dbReference type="InterPro" id="IPR015815">
    <property type="entry name" value="HIBADH-related"/>
</dbReference>
<dbReference type="EMBL" id="JACOMF010000029">
    <property type="protein sequence ID" value="MBC4017503.1"/>
    <property type="molecule type" value="Genomic_DNA"/>
</dbReference>
<keyword evidence="1" id="KW-0560">Oxidoreductase</keyword>
<evidence type="ECO:0000313" key="6">
    <source>
        <dbReference type="EMBL" id="MBC4017503.1"/>
    </source>
</evidence>
<keyword evidence="7" id="KW-1185">Reference proteome</keyword>
<dbReference type="InterPro" id="IPR008927">
    <property type="entry name" value="6-PGluconate_DH-like_C_sf"/>
</dbReference>
<feature type="domain" description="3-hydroxyisobutyrate dehydrogenase-like NAD-binding" evidence="5">
    <location>
        <begin position="164"/>
        <end position="279"/>
    </location>
</feature>
<dbReference type="Proteomes" id="UP000600101">
    <property type="component" value="Unassembled WGS sequence"/>
</dbReference>
<dbReference type="Gene3D" id="1.10.1040.10">
    <property type="entry name" value="N-(1-d-carboxylethyl)-l-norvaline Dehydrogenase, domain 2"/>
    <property type="match status" value="1"/>
</dbReference>
<evidence type="ECO:0000256" key="3">
    <source>
        <dbReference type="PIRSR" id="PIRSR000103-1"/>
    </source>
</evidence>
<gene>
    <name evidence="6" type="ORF">H7965_19525</name>
</gene>
<evidence type="ECO:0000256" key="2">
    <source>
        <dbReference type="ARBA" id="ARBA00023027"/>
    </source>
</evidence>